<keyword evidence="1" id="KW-0732">Signal</keyword>
<evidence type="ECO:0000313" key="2">
    <source>
        <dbReference type="EMBL" id="CAD1480039.1"/>
    </source>
</evidence>
<dbReference type="Proteomes" id="UP000752696">
    <property type="component" value="Unassembled WGS sequence"/>
</dbReference>
<evidence type="ECO:0008006" key="4">
    <source>
        <dbReference type="Google" id="ProtNLM"/>
    </source>
</evidence>
<accession>A0A6V7HJK5</accession>
<reference evidence="2" key="1">
    <citation type="submission" date="2020-07" db="EMBL/GenBank/DDBJ databases">
        <authorList>
            <person name="Nazaruddin N."/>
        </authorList>
    </citation>
    <scope>NUCLEOTIDE SEQUENCE</scope>
</reference>
<dbReference type="EMBL" id="CAJDYZ010011781">
    <property type="protein sequence ID" value="CAD1480039.1"/>
    <property type="molecule type" value="Genomic_DNA"/>
</dbReference>
<keyword evidence="3" id="KW-1185">Reference proteome</keyword>
<proteinExistence type="predicted"/>
<evidence type="ECO:0000256" key="1">
    <source>
        <dbReference type="SAM" id="SignalP"/>
    </source>
</evidence>
<feature type="chain" id="PRO_5027721254" description="Cuticle protein" evidence="1">
    <location>
        <begin position="25"/>
        <end position="96"/>
    </location>
</feature>
<dbReference type="AlphaFoldDB" id="A0A6V7HJK5"/>
<organism evidence="2 3">
    <name type="scientific">Heterotrigona itama</name>
    <dbReference type="NCBI Taxonomy" id="395501"/>
    <lineage>
        <taxon>Eukaryota</taxon>
        <taxon>Metazoa</taxon>
        <taxon>Ecdysozoa</taxon>
        <taxon>Arthropoda</taxon>
        <taxon>Hexapoda</taxon>
        <taxon>Insecta</taxon>
        <taxon>Pterygota</taxon>
        <taxon>Neoptera</taxon>
        <taxon>Endopterygota</taxon>
        <taxon>Hymenoptera</taxon>
        <taxon>Apocrita</taxon>
        <taxon>Aculeata</taxon>
        <taxon>Apoidea</taxon>
        <taxon>Anthophila</taxon>
        <taxon>Apidae</taxon>
        <taxon>Heterotrigona</taxon>
    </lineage>
</organism>
<sequence length="96" mass="8964">MAAAASAGLLHAAPLVAAPAAVAALPTPIVTARSSQVVARNYNTFAAAPLAAYAAAVPAAVPAALPAAASAPIALAAPAAPVAPLPYAALTYAAAL</sequence>
<evidence type="ECO:0000313" key="3">
    <source>
        <dbReference type="Proteomes" id="UP000752696"/>
    </source>
</evidence>
<name>A0A6V7HJK5_9HYME</name>
<protein>
    <recommendedName>
        <fullName evidence="4">Cuticle protein</fullName>
    </recommendedName>
</protein>
<gene>
    <name evidence="2" type="ORF">MHI_LOCUS894307</name>
</gene>
<comment type="caution">
    <text evidence="2">The sequence shown here is derived from an EMBL/GenBank/DDBJ whole genome shotgun (WGS) entry which is preliminary data.</text>
</comment>
<feature type="signal peptide" evidence="1">
    <location>
        <begin position="1"/>
        <end position="24"/>
    </location>
</feature>